<dbReference type="PROSITE" id="PS00135">
    <property type="entry name" value="TRYPSIN_SER"/>
    <property type="match status" value="1"/>
</dbReference>
<dbReference type="Proteomes" id="UP000242146">
    <property type="component" value="Unassembled WGS sequence"/>
</dbReference>
<keyword evidence="2" id="KW-0720">Serine protease</keyword>
<dbReference type="GO" id="GO:0006508">
    <property type="term" value="P:proteolysis"/>
    <property type="evidence" value="ECO:0007669"/>
    <property type="project" value="UniProtKB-KW"/>
</dbReference>
<gene>
    <name evidence="5" type="ORF">DM01DRAFT_1391987</name>
</gene>
<dbReference type="GO" id="GO:0004252">
    <property type="term" value="F:serine-type endopeptidase activity"/>
    <property type="evidence" value="ECO:0007669"/>
    <property type="project" value="InterPro"/>
</dbReference>
<dbReference type="EMBL" id="MCGT01000019">
    <property type="protein sequence ID" value="ORX52056.1"/>
    <property type="molecule type" value="Genomic_DNA"/>
</dbReference>
<dbReference type="AlphaFoldDB" id="A0A1X2GFS7"/>
<evidence type="ECO:0000259" key="4">
    <source>
        <dbReference type="PROSITE" id="PS50240"/>
    </source>
</evidence>
<dbReference type="Gene3D" id="2.40.10.10">
    <property type="entry name" value="Trypsin-like serine proteases"/>
    <property type="match status" value="1"/>
</dbReference>
<dbReference type="Pfam" id="PF00089">
    <property type="entry name" value="Trypsin"/>
    <property type="match status" value="1"/>
</dbReference>
<sequence length="319" mass="35482">MLGNPHLCGGVIVSFDPPQILTAAHCVIDSPHPSTYTPADTNPYYAGYGHTDRRMQTIDTIADWTIHPNYATANEPQYDLAIVTMKRPMQRSAHVERAIFWPPSRQERQPEQGALIGFGYVEDDGTEPRYLQRLTLEIEQDTTGTTTIHTFAAFDATTRSACHGDSGSPLLAHALFMDPASHIATARPYVLGLLTRIFGVFDPDPTQLTCPVRLDKNAPVVQAFCNVSTVLDWLAQTTHLSIDHLTKPDADHSWLIPERSHQPSLSPFLWRLNPFLWFQGLYPALSSNYPLPGNAAATTAPSFFLCICLPVMMLSFVFF</sequence>
<reference evidence="5 6" key="1">
    <citation type="submission" date="2016-07" db="EMBL/GenBank/DDBJ databases">
        <title>Pervasive Adenine N6-methylation of Active Genes in Fungi.</title>
        <authorList>
            <consortium name="DOE Joint Genome Institute"/>
            <person name="Mondo S.J."/>
            <person name="Dannebaum R.O."/>
            <person name="Kuo R.C."/>
            <person name="Labutti K."/>
            <person name="Haridas S."/>
            <person name="Kuo A."/>
            <person name="Salamov A."/>
            <person name="Ahrendt S.R."/>
            <person name="Lipzen A."/>
            <person name="Sullivan W."/>
            <person name="Andreopoulos W.B."/>
            <person name="Clum A."/>
            <person name="Lindquist E."/>
            <person name="Daum C."/>
            <person name="Ramamoorthy G.K."/>
            <person name="Gryganskyi A."/>
            <person name="Culley D."/>
            <person name="Magnuson J.K."/>
            <person name="James T.Y."/>
            <person name="O'Malley M.A."/>
            <person name="Stajich J.E."/>
            <person name="Spatafora J.W."/>
            <person name="Visel A."/>
            <person name="Grigoriev I.V."/>
        </authorList>
    </citation>
    <scope>NUCLEOTIDE SEQUENCE [LARGE SCALE GENOMIC DNA]</scope>
    <source>
        <strain evidence="5 6">NRRL 3301</strain>
    </source>
</reference>
<comment type="caution">
    <text evidence="5">The sequence shown here is derived from an EMBL/GenBank/DDBJ whole genome shotgun (WGS) entry which is preliminary data.</text>
</comment>
<evidence type="ECO:0000256" key="2">
    <source>
        <dbReference type="RuleBase" id="RU363034"/>
    </source>
</evidence>
<dbReference type="InterPro" id="IPR001314">
    <property type="entry name" value="Peptidase_S1A"/>
</dbReference>
<dbReference type="InterPro" id="IPR009003">
    <property type="entry name" value="Peptidase_S1_PA"/>
</dbReference>
<keyword evidence="3" id="KW-1133">Transmembrane helix</keyword>
<keyword evidence="3" id="KW-0812">Transmembrane</keyword>
<dbReference type="PROSITE" id="PS50240">
    <property type="entry name" value="TRYPSIN_DOM"/>
    <property type="match status" value="1"/>
</dbReference>
<evidence type="ECO:0000313" key="6">
    <source>
        <dbReference type="Proteomes" id="UP000242146"/>
    </source>
</evidence>
<keyword evidence="6" id="KW-1185">Reference proteome</keyword>
<dbReference type="InterPro" id="IPR033116">
    <property type="entry name" value="TRYPSIN_SER"/>
</dbReference>
<evidence type="ECO:0000313" key="5">
    <source>
        <dbReference type="EMBL" id="ORX52056.1"/>
    </source>
</evidence>
<dbReference type="SMART" id="SM00020">
    <property type="entry name" value="Tryp_SPc"/>
    <property type="match status" value="1"/>
</dbReference>
<dbReference type="SUPFAM" id="SSF50494">
    <property type="entry name" value="Trypsin-like serine proteases"/>
    <property type="match status" value="1"/>
</dbReference>
<dbReference type="InterPro" id="IPR043504">
    <property type="entry name" value="Peptidase_S1_PA_chymotrypsin"/>
</dbReference>
<keyword evidence="3" id="KW-0472">Membrane</keyword>
<organism evidence="5 6">
    <name type="scientific">Hesseltinella vesiculosa</name>
    <dbReference type="NCBI Taxonomy" id="101127"/>
    <lineage>
        <taxon>Eukaryota</taxon>
        <taxon>Fungi</taxon>
        <taxon>Fungi incertae sedis</taxon>
        <taxon>Mucoromycota</taxon>
        <taxon>Mucoromycotina</taxon>
        <taxon>Mucoromycetes</taxon>
        <taxon>Mucorales</taxon>
        <taxon>Cunninghamellaceae</taxon>
        <taxon>Hesseltinella</taxon>
    </lineage>
</organism>
<proteinExistence type="predicted"/>
<evidence type="ECO:0000256" key="3">
    <source>
        <dbReference type="SAM" id="Phobius"/>
    </source>
</evidence>
<dbReference type="InterPro" id="IPR001254">
    <property type="entry name" value="Trypsin_dom"/>
</dbReference>
<feature type="transmembrane region" description="Helical" evidence="3">
    <location>
        <begin position="300"/>
        <end position="318"/>
    </location>
</feature>
<name>A0A1X2GFS7_9FUNG</name>
<dbReference type="PRINTS" id="PR00722">
    <property type="entry name" value="CHYMOTRYPSIN"/>
</dbReference>
<feature type="domain" description="Peptidase S1" evidence="4">
    <location>
        <begin position="1"/>
        <end position="239"/>
    </location>
</feature>
<dbReference type="InterPro" id="IPR051487">
    <property type="entry name" value="Ser/Thr_Proteases_Immune/Dev"/>
</dbReference>
<keyword evidence="2 5" id="KW-0645">Protease</keyword>
<dbReference type="STRING" id="101127.A0A1X2GFS7"/>
<evidence type="ECO:0000256" key="1">
    <source>
        <dbReference type="ARBA" id="ARBA00023157"/>
    </source>
</evidence>
<keyword evidence="2" id="KW-0378">Hydrolase</keyword>
<dbReference type="InterPro" id="IPR018114">
    <property type="entry name" value="TRYPSIN_HIS"/>
</dbReference>
<accession>A0A1X2GFS7</accession>
<protein>
    <submittedName>
        <fullName evidence="5">Trypsin-like serine protease</fullName>
    </submittedName>
</protein>
<dbReference type="OrthoDB" id="6380398at2759"/>
<dbReference type="PROSITE" id="PS00134">
    <property type="entry name" value="TRYPSIN_HIS"/>
    <property type="match status" value="1"/>
</dbReference>
<dbReference type="PANTHER" id="PTHR24256">
    <property type="entry name" value="TRYPTASE-RELATED"/>
    <property type="match status" value="1"/>
</dbReference>
<keyword evidence="1" id="KW-1015">Disulfide bond</keyword>